<evidence type="ECO:0000313" key="1">
    <source>
        <dbReference type="EMBL" id="KAE9038459.1"/>
    </source>
</evidence>
<dbReference type="EMBL" id="QXFT01000388">
    <property type="protein sequence ID" value="KAE9345340.1"/>
    <property type="molecule type" value="Genomic_DNA"/>
</dbReference>
<evidence type="ECO:0000313" key="5">
    <source>
        <dbReference type="Proteomes" id="UP000434957"/>
    </source>
</evidence>
<sequence>MDARMDHSWFRKLSGHESPALANLIANWGLVDALAPPDNLEHMDMGEYYTNTHTYTYTIRKGREAPARLDRWYVSAPLTEWVAAVEVLTTGAKFDHRAVRLHLRSPTDPVRIRKPARIYPPPQIAADAVKAHMTKRLQEYHATLQDGEPDAIAWAKSWDSFKVSLRTETLAIIKRRRQAARATYKQRLRRLMKHESRLREELADRAPTVASITDALEAMTLTTGTGGTPLQRVRIAITECTR</sequence>
<protein>
    <submittedName>
        <fullName evidence="1">Uncharacterized protein</fullName>
    </submittedName>
</protein>
<dbReference type="AlphaFoldDB" id="A0A6A3MZ37"/>
<keyword evidence="5" id="KW-1185">Reference proteome</keyword>
<evidence type="ECO:0000313" key="6">
    <source>
        <dbReference type="Proteomes" id="UP000435112"/>
    </source>
</evidence>
<accession>A0A6A3MZ37</accession>
<name>A0A6A3MZ37_9STRA</name>
<evidence type="ECO:0000313" key="3">
    <source>
        <dbReference type="EMBL" id="KAE9345340.1"/>
    </source>
</evidence>
<dbReference type="EMBL" id="QXFU01000265">
    <property type="protein sequence ID" value="KAE9038459.1"/>
    <property type="molecule type" value="Genomic_DNA"/>
</dbReference>
<dbReference type="InterPro" id="IPR036691">
    <property type="entry name" value="Endo/exonu/phosph_ase_sf"/>
</dbReference>
<dbReference type="SUPFAM" id="SSF56219">
    <property type="entry name" value="DNase I-like"/>
    <property type="match status" value="1"/>
</dbReference>
<comment type="caution">
    <text evidence="1">The sequence shown here is derived from an EMBL/GenBank/DDBJ whole genome shotgun (WGS) entry which is preliminary data.</text>
</comment>
<proteinExistence type="predicted"/>
<dbReference type="OrthoDB" id="168226at2759"/>
<evidence type="ECO:0000313" key="2">
    <source>
        <dbReference type="EMBL" id="KAE9043692.1"/>
    </source>
</evidence>
<dbReference type="Proteomes" id="UP000429607">
    <property type="component" value="Unassembled WGS sequence"/>
</dbReference>
<organism evidence="1 6">
    <name type="scientific">Phytophthora rubi</name>
    <dbReference type="NCBI Taxonomy" id="129364"/>
    <lineage>
        <taxon>Eukaryota</taxon>
        <taxon>Sar</taxon>
        <taxon>Stramenopiles</taxon>
        <taxon>Oomycota</taxon>
        <taxon>Peronosporomycetes</taxon>
        <taxon>Peronosporales</taxon>
        <taxon>Peronosporaceae</taxon>
        <taxon>Phytophthora</taxon>
    </lineage>
</organism>
<reference evidence="4 6" key="1">
    <citation type="submission" date="2018-09" db="EMBL/GenBank/DDBJ databases">
        <title>Genomic investigation of the strawberry pathogen Phytophthora fragariae indicates pathogenicity is determined by transcriptional variation in three key races.</title>
        <authorList>
            <person name="Adams T.M."/>
            <person name="Armitage A.D."/>
            <person name="Sobczyk M.K."/>
            <person name="Bates H.J."/>
            <person name="Dunwell J.M."/>
            <person name="Nellist C.F."/>
            <person name="Harrison R.J."/>
        </authorList>
    </citation>
    <scope>NUCLEOTIDE SEQUENCE [LARGE SCALE GENOMIC DNA]</scope>
    <source>
        <strain evidence="2 4">SCRP249</strain>
        <strain evidence="1 6">SCRP324</strain>
        <strain evidence="3 5">SCRP333</strain>
    </source>
</reference>
<dbReference type="Proteomes" id="UP000434957">
    <property type="component" value="Unassembled WGS sequence"/>
</dbReference>
<dbReference type="Gene3D" id="3.60.10.10">
    <property type="entry name" value="Endonuclease/exonuclease/phosphatase"/>
    <property type="match status" value="1"/>
</dbReference>
<gene>
    <name evidence="2" type="ORF">PR001_g5683</name>
    <name evidence="1" type="ORF">PR002_g6011</name>
    <name evidence="3" type="ORF">PR003_g7994</name>
</gene>
<evidence type="ECO:0000313" key="4">
    <source>
        <dbReference type="Proteomes" id="UP000429607"/>
    </source>
</evidence>
<dbReference type="Proteomes" id="UP000435112">
    <property type="component" value="Unassembled WGS sequence"/>
</dbReference>
<dbReference type="EMBL" id="QXFV01000256">
    <property type="protein sequence ID" value="KAE9043692.1"/>
    <property type="molecule type" value="Genomic_DNA"/>
</dbReference>